<keyword evidence="2" id="KW-1185">Reference proteome</keyword>
<sequence length="33" mass="3818">MFGSKHSLELRLNRGTQTKKSLLVMSQSTWHES</sequence>
<dbReference type="EMBL" id="CAKXZS010000001">
    <property type="protein sequence ID" value="CAH2394317.1"/>
    <property type="molecule type" value="Genomic_DNA"/>
</dbReference>
<proteinExistence type="predicted"/>
<accession>A0ABM9DEV3</accession>
<gene>
    <name evidence="1" type="ORF">MES4922_10230</name>
</gene>
<comment type="caution">
    <text evidence="1">The sequence shown here is derived from an EMBL/GenBank/DDBJ whole genome shotgun (WGS) entry which is preliminary data.</text>
</comment>
<reference evidence="1" key="1">
    <citation type="submission" date="2022-03" db="EMBL/GenBank/DDBJ databases">
        <authorList>
            <person name="Brunel B."/>
        </authorList>
    </citation>
    <scope>NUCLEOTIDE SEQUENCE</scope>
    <source>
        <strain evidence="1">STM4922sample</strain>
    </source>
</reference>
<dbReference type="Proteomes" id="UP001152604">
    <property type="component" value="Unassembled WGS sequence"/>
</dbReference>
<evidence type="ECO:0000313" key="1">
    <source>
        <dbReference type="EMBL" id="CAH2394317.1"/>
    </source>
</evidence>
<name>A0ABM9DEV3_9HYPH</name>
<evidence type="ECO:0000313" key="2">
    <source>
        <dbReference type="Proteomes" id="UP001152604"/>
    </source>
</evidence>
<protein>
    <submittedName>
        <fullName evidence="1">Uncharacterized protein</fullName>
    </submittedName>
</protein>
<organism evidence="1 2">
    <name type="scientific">Mesorhizobium ventifaucium</name>
    <dbReference type="NCBI Taxonomy" id="666020"/>
    <lineage>
        <taxon>Bacteria</taxon>
        <taxon>Pseudomonadati</taxon>
        <taxon>Pseudomonadota</taxon>
        <taxon>Alphaproteobacteria</taxon>
        <taxon>Hyphomicrobiales</taxon>
        <taxon>Phyllobacteriaceae</taxon>
        <taxon>Mesorhizobium</taxon>
    </lineage>
</organism>